<keyword evidence="8 10" id="KW-0326">Glycosidase</keyword>
<dbReference type="GO" id="GO:0000272">
    <property type="term" value="P:polysaccharide catabolic process"/>
    <property type="evidence" value="ECO:0007669"/>
    <property type="project" value="UniProtKB-KW"/>
</dbReference>
<evidence type="ECO:0000256" key="5">
    <source>
        <dbReference type="ARBA" id="ARBA00022729"/>
    </source>
</evidence>
<evidence type="ECO:0000256" key="3">
    <source>
        <dbReference type="ARBA" id="ARBA00007799"/>
    </source>
</evidence>
<evidence type="ECO:0000313" key="12">
    <source>
        <dbReference type="Proteomes" id="UP000295604"/>
    </source>
</evidence>
<dbReference type="EMBL" id="QAPF01000129">
    <property type="protein sequence ID" value="TEA15693.1"/>
    <property type="molecule type" value="Genomic_DNA"/>
</dbReference>
<comment type="function">
    <text evidence="10">Chitosanase catalyzing the endo-type cleavage of chitosan, the deacylated form of chitin. Chitosanase may be crucial in the degradation of the deacetylated portion of chitin in the fungal cell wall.</text>
</comment>
<dbReference type="PANTHER" id="PTHR42061:SF6">
    <property type="entry name" value="ENDO-CHITOSANASE"/>
    <property type="match status" value="1"/>
</dbReference>
<dbReference type="AlphaFoldDB" id="A0A4R8TD27"/>
<keyword evidence="6 10" id="KW-0378">Hydrolase</keyword>
<comment type="caution">
    <text evidence="11">The sequence shown here is derived from an EMBL/GenBank/DDBJ whole genome shotgun (WGS) entry which is preliminary data.</text>
</comment>
<keyword evidence="7" id="KW-0119">Carbohydrate metabolism</keyword>
<feature type="chain" id="PRO_5020994270" description="Endo-chitosanase" evidence="10">
    <location>
        <begin position="20"/>
        <end position="284"/>
    </location>
</feature>
<evidence type="ECO:0000256" key="9">
    <source>
        <dbReference type="ARBA" id="ARBA00023326"/>
    </source>
</evidence>
<proteinExistence type="inferred from homology"/>
<evidence type="ECO:0000256" key="2">
    <source>
        <dbReference type="ARBA" id="ARBA00004613"/>
    </source>
</evidence>
<sequence>MRRFHSLLLILGVFTTSLAALDLPSNVEDFYDHVRDRRKCNNVLKGGFHSEEGDGGNFGYCGDFLDSYKIIYIQGNKGQLANMDIDCDGIQNGTGYDGRCASSTDTQSQTTFWETLRGYNVGQSDLNSNVHPYVVFGNQGTKQGWPTFDPRAHDVQPLSVMAVVCNKKLVYGIWGDTNGDDGPEAMVGEASLSLATACYGNSVNGNSGHDDNDVLYIAFTGSEAVPGAQGANWNASTAEEFQASITDLGDRLLGRVGSGASGRYVLEKWAVFATVIAVTALIAG</sequence>
<evidence type="ECO:0000313" key="11">
    <source>
        <dbReference type="EMBL" id="TEA15693.1"/>
    </source>
</evidence>
<gene>
    <name evidence="11" type="primary">csn</name>
    <name evidence="11" type="ORF">C8034_v002301</name>
</gene>
<evidence type="ECO:0000256" key="7">
    <source>
        <dbReference type="ARBA" id="ARBA00023277"/>
    </source>
</evidence>
<name>A0A4R8TD27_9PEZI</name>
<evidence type="ECO:0000256" key="8">
    <source>
        <dbReference type="ARBA" id="ARBA00023295"/>
    </source>
</evidence>
<evidence type="ECO:0000256" key="4">
    <source>
        <dbReference type="ARBA" id="ARBA00022525"/>
    </source>
</evidence>
<reference evidence="11 12" key="1">
    <citation type="submission" date="2018-11" db="EMBL/GenBank/DDBJ databases">
        <title>Genome sequence and assembly of Colletotrichum sidae.</title>
        <authorList>
            <person name="Gan P."/>
            <person name="Shirasu K."/>
        </authorList>
    </citation>
    <scope>NUCLEOTIDE SEQUENCE [LARGE SCALE GENOMIC DNA]</scope>
    <source>
        <strain evidence="11 12">CBS 518.97</strain>
    </source>
</reference>
<keyword evidence="4" id="KW-0964">Secreted</keyword>
<dbReference type="Pfam" id="PF07335">
    <property type="entry name" value="Glyco_hydro_75"/>
    <property type="match status" value="1"/>
</dbReference>
<keyword evidence="9 10" id="KW-0624">Polysaccharide degradation</keyword>
<evidence type="ECO:0000256" key="10">
    <source>
        <dbReference type="RuleBase" id="RU361208"/>
    </source>
</evidence>
<comment type="subcellular location">
    <subcellularLocation>
        <location evidence="2 10">Secreted</location>
    </subcellularLocation>
</comment>
<dbReference type="GO" id="GO:0016977">
    <property type="term" value="F:chitosanase activity"/>
    <property type="evidence" value="ECO:0007669"/>
    <property type="project" value="UniProtKB-EC"/>
</dbReference>
<dbReference type="InterPro" id="IPR009939">
    <property type="entry name" value="Chitosanase_fungal"/>
</dbReference>
<feature type="signal peptide" evidence="10">
    <location>
        <begin position="1"/>
        <end position="19"/>
    </location>
</feature>
<evidence type="ECO:0000256" key="1">
    <source>
        <dbReference type="ARBA" id="ARBA00000405"/>
    </source>
</evidence>
<evidence type="ECO:0000256" key="6">
    <source>
        <dbReference type="ARBA" id="ARBA00022801"/>
    </source>
</evidence>
<keyword evidence="12" id="KW-1185">Reference proteome</keyword>
<comment type="catalytic activity">
    <reaction evidence="1 10">
        <text>Endohydrolysis of beta-(1-&gt;4)-linkages between D-glucosamine residues in a partly acetylated chitosan.</text>
        <dbReference type="EC" id="3.2.1.132"/>
    </reaction>
</comment>
<keyword evidence="5 10" id="KW-0732">Signal</keyword>
<dbReference type="GO" id="GO:0005576">
    <property type="term" value="C:extracellular region"/>
    <property type="evidence" value="ECO:0007669"/>
    <property type="project" value="UniProtKB-SubCell"/>
</dbReference>
<dbReference type="EC" id="3.2.1.132" evidence="10"/>
<dbReference type="PANTHER" id="PTHR42061">
    <property type="entry name" value="ENDO-CHITOSANASE"/>
    <property type="match status" value="1"/>
</dbReference>
<organism evidence="11 12">
    <name type="scientific">Colletotrichum sidae</name>
    <dbReference type="NCBI Taxonomy" id="1347389"/>
    <lineage>
        <taxon>Eukaryota</taxon>
        <taxon>Fungi</taxon>
        <taxon>Dikarya</taxon>
        <taxon>Ascomycota</taxon>
        <taxon>Pezizomycotina</taxon>
        <taxon>Sordariomycetes</taxon>
        <taxon>Hypocreomycetidae</taxon>
        <taxon>Glomerellales</taxon>
        <taxon>Glomerellaceae</taxon>
        <taxon>Colletotrichum</taxon>
        <taxon>Colletotrichum orbiculare species complex</taxon>
    </lineage>
</organism>
<dbReference type="Proteomes" id="UP000295604">
    <property type="component" value="Unassembled WGS sequence"/>
</dbReference>
<protein>
    <recommendedName>
        <fullName evidence="10">Endo-chitosanase</fullName>
        <ecNumber evidence="10">3.2.1.132</ecNumber>
    </recommendedName>
</protein>
<comment type="similarity">
    <text evidence="3 10">Belongs to the glycosyl hydrolase 75 family.</text>
</comment>
<accession>A0A4R8TD27</accession>